<comment type="cofactor">
    <cofactor evidence="1 7">
        <name>Mg(2+)</name>
        <dbReference type="ChEBI" id="CHEBI:18420"/>
    </cofactor>
</comment>
<evidence type="ECO:0000256" key="3">
    <source>
        <dbReference type="ARBA" id="ARBA00022842"/>
    </source>
</evidence>
<dbReference type="Gene3D" id="1.10.600.10">
    <property type="entry name" value="Farnesyl Diphosphate Synthase"/>
    <property type="match status" value="1"/>
</dbReference>
<gene>
    <name evidence="9" type="ORF">SAMN04489726_4522</name>
</gene>
<dbReference type="InterPro" id="IPR008949">
    <property type="entry name" value="Isoprenoid_synthase_dom_sf"/>
</dbReference>
<dbReference type="Pfam" id="PF19086">
    <property type="entry name" value="Terpene_syn_C_2"/>
    <property type="match status" value="1"/>
</dbReference>
<accession>A0A1G9Y0H1</accession>
<comment type="similarity">
    <text evidence="6">Belongs to the terpene synthase family. 2-methylisoborneol synthase subfamily.</text>
</comment>
<dbReference type="GO" id="GO:0046872">
    <property type="term" value="F:metal ion binding"/>
    <property type="evidence" value="ECO:0007669"/>
    <property type="project" value="UniProtKB-KW"/>
</dbReference>
<evidence type="ECO:0000256" key="1">
    <source>
        <dbReference type="ARBA" id="ARBA00001946"/>
    </source>
</evidence>
<dbReference type="PANTHER" id="PTHR35201:SF4">
    <property type="entry name" value="BETA-PINACENE SYNTHASE-RELATED"/>
    <property type="match status" value="1"/>
</dbReference>
<dbReference type="InterPro" id="IPR047945">
    <property type="entry name" value="MIB_synthase"/>
</dbReference>
<dbReference type="SFLD" id="SFLDG01020">
    <property type="entry name" value="Terpene_Cyclase_Like_2"/>
    <property type="match status" value="1"/>
</dbReference>
<keyword evidence="2 7" id="KW-0479">Metal-binding</keyword>
<evidence type="ECO:0000256" key="2">
    <source>
        <dbReference type="ARBA" id="ARBA00022723"/>
    </source>
</evidence>
<protein>
    <recommendedName>
        <fullName evidence="7">Terpene synthase</fullName>
        <ecNumber evidence="7">4.2.3.-</ecNumber>
    </recommendedName>
</protein>
<dbReference type="PANTHER" id="PTHR35201">
    <property type="entry name" value="TERPENE SYNTHASE"/>
    <property type="match status" value="1"/>
</dbReference>
<evidence type="ECO:0000256" key="4">
    <source>
        <dbReference type="ARBA" id="ARBA00023239"/>
    </source>
</evidence>
<sequence length="412" mass="45962">MSLMSRLWAPNATDDLARRAAAVLSDMATAPSGELAALLSDPPRVTPSSLVFVTEQPSMLGMSAAQLPFLRPDPPADPAAEPDSAGDDDEIPELFCPGPVRDDPALGEEVNERLVEWAEQVGIYAGRSDHLRSCGFGRLIMLTHPGTDDPDRLLAATKVVVAEWAADDYYLDEADVGADPRRTAARFGLLYGVVDPVPLPHRYEHELRRHIEEDPISKAFRSGMEHLARYTTVTQMARFQHQMAILFTTLDQNASWRVTGERPAVWEYLMHRHHNSYLPPMILIDAVAGYELPPQEFYDPRVRSAFTMAGMANVLLNDLHSMSKEADDDISLPIALMEQEGCSRRQAVKRTVEIHNELMKRFVAEAAALSLVGSPMLRRFFAETWAWCGGSREWHATSRRYHSDKDTDVNAA</sequence>
<dbReference type="STRING" id="211114.SAMN04489726_4522"/>
<dbReference type="GO" id="GO:0042214">
    <property type="term" value="P:terpene metabolic process"/>
    <property type="evidence" value="ECO:0007669"/>
    <property type="project" value="InterPro"/>
</dbReference>
<proteinExistence type="inferred from homology"/>
<dbReference type="SUPFAM" id="SSF48576">
    <property type="entry name" value="Terpenoid synthases"/>
    <property type="match status" value="1"/>
</dbReference>
<keyword evidence="4 7" id="KW-0456">Lyase</keyword>
<dbReference type="Proteomes" id="UP000183376">
    <property type="component" value="Chromosome I"/>
</dbReference>
<evidence type="ECO:0000313" key="10">
    <source>
        <dbReference type="Proteomes" id="UP000183376"/>
    </source>
</evidence>
<dbReference type="AlphaFoldDB" id="A0A1G9Y0H1"/>
<dbReference type="NCBIfam" id="NF041167">
    <property type="entry name" value="f2_encap_cargo2"/>
    <property type="match status" value="1"/>
</dbReference>
<evidence type="ECO:0000256" key="8">
    <source>
        <dbReference type="SAM" id="MobiDB-lite"/>
    </source>
</evidence>
<keyword evidence="3 7" id="KW-0460">Magnesium</keyword>
<comment type="catalytic activity">
    <reaction evidence="5">
        <text>(E)-2-methylgeranyl diphosphate + H2O = 2-methylisoborneol + diphosphate</text>
        <dbReference type="Rhea" id="RHEA:32571"/>
        <dbReference type="ChEBI" id="CHEBI:15377"/>
        <dbReference type="ChEBI" id="CHEBI:33019"/>
        <dbReference type="ChEBI" id="CHEBI:61984"/>
        <dbReference type="ChEBI" id="CHEBI:61987"/>
        <dbReference type="EC" id="4.2.3.118"/>
    </reaction>
</comment>
<evidence type="ECO:0000256" key="6">
    <source>
        <dbReference type="ARBA" id="ARBA00035653"/>
    </source>
</evidence>
<feature type="region of interest" description="Disordered" evidence="8">
    <location>
        <begin position="67"/>
        <end position="103"/>
    </location>
</feature>
<evidence type="ECO:0000313" key="9">
    <source>
        <dbReference type="EMBL" id="SDN02547.1"/>
    </source>
</evidence>
<keyword evidence="10" id="KW-1185">Reference proteome</keyword>
<dbReference type="eggNOG" id="COG3170">
    <property type="taxonomic scope" value="Bacteria"/>
</dbReference>
<organism evidence="9 10">
    <name type="scientific">Allokutzneria albata</name>
    <name type="common">Kibdelosporangium albatum</name>
    <dbReference type="NCBI Taxonomy" id="211114"/>
    <lineage>
        <taxon>Bacteria</taxon>
        <taxon>Bacillati</taxon>
        <taxon>Actinomycetota</taxon>
        <taxon>Actinomycetes</taxon>
        <taxon>Pseudonocardiales</taxon>
        <taxon>Pseudonocardiaceae</taxon>
        <taxon>Allokutzneria</taxon>
    </lineage>
</organism>
<dbReference type="SFLD" id="SFLDS00005">
    <property type="entry name" value="Isoprenoid_Synthase_Type_I"/>
    <property type="match status" value="1"/>
</dbReference>
<dbReference type="InterPro" id="IPR034686">
    <property type="entry name" value="Terpene_cyclase-like_2"/>
</dbReference>
<dbReference type="EC" id="4.2.3.-" evidence="7"/>
<dbReference type="EMBL" id="LT629701">
    <property type="protein sequence ID" value="SDN02547.1"/>
    <property type="molecule type" value="Genomic_DNA"/>
</dbReference>
<dbReference type="GO" id="GO:0010333">
    <property type="term" value="F:terpene synthase activity"/>
    <property type="evidence" value="ECO:0007669"/>
    <property type="project" value="InterPro"/>
</dbReference>
<name>A0A1G9Y0H1_ALLAB</name>
<reference evidence="9 10" key="1">
    <citation type="submission" date="2016-10" db="EMBL/GenBank/DDBJ databases">
        <authorList>
            <person name="de Groot N.N."/>
        </authorList>
    </citation>
    <scope>NUCLEOTIDE SEQUENCE [LARGE SCALE GENOMIC DNA]</scope>
    <source>
        <strain evidence="9 10">DSM 44149</strain>
    </source>
</reference>
<evidence type="ECO:0000256" key="7">
    <source>
        <dbReference type="RuleBase" id="RU366034"/>
    </source>
</evidence>
<evidence type="ECO:0000256" key="5">
    <source>
        <dbReference type="ARBA" id="ARBA00035573"/>
    </source>
</evidence>